<dbReference type="InterPro" id="IPR003961">
    <property type="entry name" value="FN3_dom"/>
</dbReference>
<feature type="signal peptide" evidence="4">
    <location>
        <begin position="1"/>
        <end position="26"/>
    </location>
</feature>
<dbReference type="InterPro" id="IPR045175">
    <property type="entry name" value="M28_fam"/>
</dbReference>
<evidence type="ECO:0000256" key="2">
    <source>
        <dbReference type="ARBA" id="ARBA00022525"/>
    </source>
</evidence>
<dbReference type="GO" id="GO:0004177">
    <property type="term" value="F:aminopeptidase activity"/>
    <property type="evidence" value="ECO:0007669"/>
    <property type="project" value="UniProtKB-KW"/>
</dbReference>
<reference evidence="6" key="1">
    <citation type="submission" date="2020-02" db="EMBL/GenBank/DDBJ databases">
        <authorList>
            <person name="Meier V. D."/>
        </authorList>
    </citation>
    <scope>NUCLEOTIDE SEQUENCE</scope>
    <source>
        <strain evidence="6">AVDCRST_MAG89</strain>
    </source>
</reference>
<dbReference type="PANTHER" id="PTHR12147">
    <property type="entry name" value="METALLOPEPTIDASE M28 FAMILY MEMBER"/>
    <property type="match status" value="1"/>
</dbReference>
<dbReference type="Gene3D" id="2.60.40.10">
    <property type="entry name" value="Immunoglobulins"/>
    <property type="match status" value="1"/>
</dbReference>
<keyword evidence="6" id="KW-0031">Aminopeptidase</keyword>
<dbReference type="AlphaFoldDB" id="A0A6J4MRW1"/>
<evidence type="ECO:0000256" key="3">
    <source>
        <dbReference type="ARBA" id="ARBA00023049"/>
    </source>
</evidence>
<dbReference type="GO" id="GO:0005576">
    <property type="term" value="C:extracellular region"/>
    <property type="evidence" value="ECO:0007669"/>
    <property type="project" value="UniProtKB-SubCell"/>
</dbReference>
<dbReference type="GO" id="GO:0008235">
    <property type="term" value="F:metalloexopeptidase activity"/>
    <property type="evidence" value="ECO:0007669"/>
    <property type="project" value="InterPro"/>
</dbReference>
<evidence type="ECO:0000256" key="1">
    <source>
        <dbReference type="ARBA" id="ARBA00004613"/>
    </source>
</evidence>
<dbReference type="CDD" id="cd00063">
    <property type="entry name" value="FN3"/>
    <property type="match status" value="1"/>
</dbReference>
<dbReference type="SUPFAM" id="SSF49265">
    <property type="entry name" value="Fibronectin type III"/>
    <property type="match status" value="1"/>
</dbReference>
<organism evidence="6">
    <name type="scientific">uncultured Gemmatimonadota bacterium</name>
    <dbReference type="NCBI Taxonomy" id="203437"/>
    <lineage>
        <taxon>Bacteria</taxon>
        <taxon>Pseudomonadati</taxon>
        <taxon>Gemmatimonadota</taxon>
        <taxon>environmental samples</taxon>
    </lineage>
</organism>
<feature type="domain" description="Peptidase M28" evidence="5">
    <location>
        <begin position="125"/>
        <end position="325"/>
    </location>
</feature>
<evidence type="ECO:0000313" key="6">
    <source>
        <dbReference type="EMBL" id="CAA9365391.1"/>
    </source>
</evidence>
<protein>
    <submittedName>
        <fullName evidence="6">Leucine aminopeptidase-related protein</fullName>
    </submittedName>
</protein>
<keyword evidence="4" id="KW-0732">Signal</keyword>
<proteinExistence type="predicted"/>
<dbReference type="InterPro" id="IPR007484">
    <property type="entry name" value="Peptidase_M28"/>
</dbReference>
<keyword evidence="6" id="KW-0645">Protease</keyword>
<dbReference type="InterPro" id="IPR036116">
    <property type="entry name" value="FN3_sf"/>
</dbReference>
<dbReference type="Gene3D" id="3.40.630.10">
    <property type="entry name" value="Zn peptidases"/>
    <property type="match status" value="1"/>
</dbReference>
<evidence type="ECO:0000259" key="5">
    <source>
        <dbReference type="Pfam" id="PF04389"/>
    </source>
</evidence>
<dbReference type="InterPro" id="IPR013783">
    <property type="entry name" value="Ig-like_fold"/>
</dbReference>
<name>A0A6J4MRW1_9BACT</name>
<dbReference type="Pfam" id="PF04389">
    <property type="entry name" value="Peptidase_M28"/>
    <property type="match status" value="1"/>
</dbReference>
<sequence length="460" mass="49877">MLRSIRIVPLAALALAASASSLDAQASGGASGPGAENPRIHEIVRQVSPARLEADVRRLAAFGTRHTTSDTVSATRGIGAARRWIFAEFQRISRECGGCLDVQYVSEVIPGAPNGRIRRDTRVVNVVAIQRGQTDPTRHVLILGHYDSRVTDVMNDTSDAPGANDDASGAAAVIEAARVLSKHRFDGTLVYAALAGEEQGLNGAQIITRHAQANNWRIAGVLNNDIIGNSRGINGAADNTVVRILSPGIPPEAPAAVLRQYLYSGGELDVPTRQLARYVDRMADRYVPNLDAQIIYRLDRFGRGGDHTPFFLAGFPAVRLTELYEDYTRQHQDLRVENGVEYGDVPDAIDFVYNAKVTALNTASMASLAWAPAAPDSVTIRGAVTPHTVLRWKAVDAPDLAGYRVYWRLPTDANWTHSRWVGNVAEATLENIVIDNWFFAVAAVDRDGNESLTVFPAPGR</sequence>
<keyword evidence="6" id="KW-0378">Hydrolase</keyword>
<dbReference type="SUPFAM" id="SSF53187">
    <property type="entry name" value="Zn-dependent exopeptidases"/>
    <property type="match status" value="1"/>
</dbReference>
<evidence type="ECO:0000256" key="4">
    <source>
        <dbReference type="SAM" id="SignalP"/>
    </source>
</evidence>
<accession>A0A6J4MRW1</accession>
<keyword evidence="2" id="KW-0964">Secreted</keyword>
<keyword evidence="3" id="KW-0482">Metalloprotease</keyword>
<dbReference type="EMBL" id="CADCTV010000850">
    <property type="protein sequence ID" value="CAA9365391.1"/>
    <property type="molecule type" value="Genomic_DNA"/>
</dbReference>
<gene>
    <name evidence="6" type="ORF">AVDCRST_MAG89-4050</name>
</gene>
<feature type="chain" id="PRO_5026833767" evidence="4">
    <location>
        <begin position="27"/>
        <end position="460"/>
    </location>
</feature>
<comment type="subcellular location">
    <subcellularLocation>
        <location evidence="1">Secreted</location>
    </subcellularLocation>
</comment>
<dbReference type="GO" id="GO:0006508">
    <property type="term" value="P:proteolysis"/>
    <property type="evidence" value="ECO:0007669"/>
    <property type="project" value="InterPro"/>
</dbReference>
<dbReference type="PANTHER" id="PTHR12147:SF26">
    <property type="entry name" value="PEPTIDASE M28 DOMAIN-CONTAINING PROTEIN"/>
    <property type="match status" value="1"/>
</dbReference>